<dbReference type="InterPro" id="IPR029068">
    <property type="entry name" value="Glyas_Bleomycin-R_OHBP_Dase"/>
</dbReference>
<dbReference type="PANTHER" id="PTHR40265">
    <property type="entry name" value="BLL2707 PROTEIN"/>
    <property type="match status" value="1"/>
</dbReference>
<dbReference type="Gene3D" id="3.10.180.10">
    <property type="entry name" value="2,3-Dihydroxybiphenyl 1,2-Dioxygenase, domain 1"/>
    <property type="match status" value="1"/>
</dbReference>
<dbReference type="SUPFAM" id="SSF54593">
    <property type="entry name" value="Glyoxalase/Bleomycin resistance protein/Dihydroxybiphenyl dioxygenase"/>
    <property type="match status" value="1"/>
</dbReference>
<feature type="domain" description="Glyoxalase-like" evidence="1">
    <location>
        <begin position="8"/>
        <end position="186"/>
    </location>
</feature>
<protein>
    <recommendedName>
        <fullName evidence="1">Glyoxalase-like domain-containing protein</fullName>
    </recommendedName>
</protein>
<dbReference type="RefSeq" id="WP_147145407.1">
    <property type="nucleotide sequence ID" value="NZ_BKAJ01000004.1"/>
</dbReference>
<gene>
    <name evidence="2" type="ORF">RSO01_02830</name>
</gene>
<proteinExistence type="predicted"/>
<sequence length="281" mass="30997">MKRAVRGLDHVVVMVDGIDAAEAAYAKLGFQVQPRGFHKKLGTANHLMIFDTDYFEILGIVEDTEFNAERREWLKGGGGLANVALATDGADISFEAFKAAGLQPDAPLFFDRAVEIEGKTEHAQFRTVRIPKTHMPVVGFFVCEHLTPQFVYRSEWAQHPNGARGILGVTVIAEQPAKWTAELEKYFGKGSVRGEGDGIVADTGTQPVHYMNRQDYLRRYPGITPVRPVDHPALLSIKVENLAACEALLKKNGVKVMNPDSGRLLVPPSEAADLTVEFREN</sequence>
<dbReference type="Pfam" id="PF13468">
    <property type="entry name" value="Glyoxalase_3"/>
    <property type="match status" value="1"/>
</dbReference>
<evidence type="ECO:0000313" key="3">
    <source>
        <dbReference type="Proteomes" id="UP000321058"/>
    </source>
</evidence>
<name>A0A512N2A7_9HYPH</name>
<dbReference type="EMBL" id="BKAJ01000004">
    <property type="protein sequence ID" value="GEP53117.1"/>
    <property type="molecule type" value="Genomic_DNA"/>
</dbReference>
<dbReference type="OrthoDB" id="9812467at2"/>
<keyword evidence="3" id="KW-1185">Reference proteome</keyword>
<dbReference type="Proteomes" id="UP000321058">
    <property type="component" value="Unassembled WGS sequence"/>
</dbReference>
<dbReference type="AlphaFoldDB" id="A0A512N2A7"/>
<evidence type="ECO:0000313" key="2">
    <source>
        <dbReference type="EMBL" id="GEP53117.1"/>
    </source>
</evidence>
<accession>A0A512N2A7</accession>
<comment type="caution">
    <text evidence="2">The sequence shown here is derived from an EMBL/GenBank/DDBJ whole genome shotgun (WGS) entry which is preliminary data.</text>
</comment>
<evidence type="ECO:0000259" key="1">
    <source>
        <dbReference type="Pfam" id="PF13468"/>
    </source>
</evidence>
<organism evidence="2 3">
    <name type="scientific">Reyranella soli</name>
    <dbReference type="NCBI Taxonomy" id="1230389"/>
    <lineage>
        <taxon>Bacteria</taxon>
        <taxon>Pseudomonadati</taxon>
        <taxon>Pseudomonadota</taxon>
        <taxon>Alphaproteobacteria</taxon>
        <taxon>Hyphomicrobiales</taxon>
        <taxon>Reyranellaceae</taxon>
        <taxon>Reyranella</taxon>
    </lineage>
</organism>
<dbReference type="InterPro" id="IPR025870">
    <property type="entry name" value="Glyoxalase-like_dom"/>
</dbReference>
<dbReference type="PANTHER" id="PTHR40265:SF1">
    <property type="entry name" value="GLYOXALASE-LIKE DOMAIN-CONTAINING PROTEIN"/>
    <property type="match status" value="1"/>
</dbReference>
<reference evidence="2 3" key="1">
    <citation type="submission" date="2019-07" db="EMBL/GenBank/DDBJ databases">
        <title>Whole genome shotgun sequence of Reyranella soli NBRC 108950.</title>
        <authorList>
            <person name="Hosoyama A."/>
            <person name="Uohara A."/>
            <person name="Ohji S."/>
            <person name="Ichikawa N."/>
        </authorList>
    </citation>
    <scope>NUCLEOTIDE SEQUENCE [LARGE SCALE GENOMIC DNA]</scope>
    <source>
        <strain evidence="2 3">NBRC 108950</strain>
    </source>
</reference>